<dbReference type="Gene3D" id="1.10.10.1800">
    <property type="entry name" value="tRNA uridine 5-carboxymethylaminomethyl modification enzyme MnmG/GidA"/>
    <property type="match status" value="1"/>
</dbReference>
<keyword evidence="5 11" id="KW-0285">Flavoprotein</keyword>
<name>A0ABP2L0P0_STRPO</name>
<comment type="subcellular location">
    <subcellularLocation>
        <location evidence="11">Cytoplasm</location>
    </subcellularLocation>
</comment>
<evidence type="ECO:0000256" key="9">
    <source>
        <dbReference type="ARBA" id="ARBA00025948"/>
    </source>
</evidence>
<gene>
    <name evidence="11 13" type="primary">gidA</name>
    <name evidence="11" type="synonym">mnmG</name>
    <name evidence="13" type="ORF">STRPO_1360</name>
</gene>
<comment type="similarity">
    <text evidence="2 11">Belongs to the MnmG family.</text>
</comment>
<dbReference type="InterPro" id="IPR044920">
    <property type="entry name" value="MnmG_C_subdom_sf"/>
</dbReference>
<keyword evidence="6 11" id="KW-0819">tRNA processing</keyword>
<dbReference type="HAMAP" id="MF_00129">
    <property type="entry name" value="MnmG_GidA"/>
    <property type="match status" value="1"/>
</dbReference>
<protein>
    <recommendedName>
        <fullName evidence="3 11">tRNA uridine 5-carboxymethylaminomethyl modification enzyme MnmG</fullName>
    </recommendedName>
    <alternativeName>
        <fullName evidence="10 11">Glucose-inhibited division protein A</fullName>
    </alternativeName>
</protein>
<feature type="binding site" evidence="11">
    <location>
        <position position="127"/>
    </location>
    <ligand>
        <name>FAD</name>
        <dbReference type="ChEBI" id="CHEBI:57692"/>
    </ligand>
</feature>
<comment type="subunit">
    <text evidence="9 11">Homodimer. Heterotetramer of two MnmE and two MnmG subunits.</text>
</comment>
<organism evidence="13 14">
    <name type="scientific">Streptococcus porcinus str. Jelinkova 176</name>
    <dbReference type="NCBI Taxonomy" id="873448"/>
    <lineage>
        <taxon>Bacteria</taxon>
        <taxon>Bacillati</taxon>
        <taxon>Bacillota</taxon>
        <taxon>Bacilli</taxon>
        <taxon>Lactobacillales</taxon>
        <taxon>Streptococcaceae</taxon>
        <taxon>Streptococcus</taxon>
    </lineage>
</organism>
<feature type="binding site" evidence="11">
    <location>
        <begin position="276"/>
        <end position="290"/>
    </location>
    <ligand>
        <name>NAD(+)</name>
        <dbReference type="ChEBI" id="CHEBI:57540"/>
    </ligand>
</feature>
<keyword evidence="8 11" id="KW-0520">NAD</keyword>
<comment type="caution">
    <text evidence="13">The sequence shown here is derived from an EMBL/GenBank/DDBJ whole genome shotgun (WGS) entry which is preliminary data.</text>
</comment>
<evidence type="ECO:0000313" key="14">
    <source>
        <dbReference type="Proteomes" id="UP000005356"/>
    </source>
</evidence>
<evidence type="ECO:0000259" key="12">
    <source>
        <dbReference type="SMART" id="SM01228"/>
    </source>
</evidence>
<feature type="binding site" evidence="11">
    <location>
        <begin position="15"/>
        <end position="20"/>
    </location>
    <ligand>
        <name>FAD</name>
        <dbReference type="ChEBI" id="CHEBI:57692"/>
    </ligand>
</feature>
<dbReference type="PROSITE" id="PS01281">
    <property type="entry name" value="GIDA_2"/>
    <property type="match status" value="1"/>
</dbReference>
<dbReference type="InterPro" id="IPR036188">
    <property type="entry name" value="FAD/NAD-bd_sf"/>
</dbReference>
<proteinExistence type="inferred from homology"/>
<feature type="binding site" evidence="11">
    <location>
        <position position="182"/>
    </location>
    <ligand>
        <name>FAD</name>
        <dbReference type="ChEBI" id="CHEBI:57692"/>
    </ligand>
</feature>
<dbReference type="InterPro" id="IPR047001">
    <property type="entry name" value="MnmG_C_subdom"/>
</dbReference>
<evidence type="ECO:0000256" key="4">
    <source>
        <dbReference type="ARBA" id="ARBA00022490"/>
    </source>
</evidence>
<comment type="function">
    <text evidence="11">NAD-binding protein involved in the addition of a carboxymethylaminomethyl (cmnm) group at the wobble position (U34) of certain tRNAs, forming tRNA-cmnm(5)s(2)U34.</text>
</comment>
<feature type="domain" description="tRNA uridine 5-carboxymethylaminomethyl modification enzyme C-terminal subdomain" evidence="12">
    <location>
        <begin position="549"/>
        <end position="620"/>
    </location>
</feature>
<reference evidence="13 14" key="1">
    <citation type="journal article" date="2014" name="Int. J. Syst. Evol. Microbiol.">
        <title>Phylogenomics and the dynamic genome evolution of the genus Streptococcus.</title>
        <authorList>
            <consortium name="The Broad Institute Genome Sequencing Platform"/>
            <person name="Richards V.P."/>
            <person name="Palmer S.R."/>
            <person name="Pavinski Bitar P.D."/>
            <person name="Qin X."/>
            <person name="Weinstock G.M."/>
            <person name="Highlander S.K."/>
            <person name="Town C.D."/>
            <person name="Burne R.A."/>
            <person name="Stanhope M.J."/>
        </authorList>
    </citation>
    <scope>NUCLEOTIDE SEQUENCE [LARGE SCALE GENOMIC DNA]</scope>
    <source>
        <strain evidence="13 14">Jelinkova 176</strain>
    </source>
</reference>
<evidence type="ECO:0000256" key="6">
    <source>
        <dbReference type="ARBA" id="ARBA00022694"/>
    </source>
</evidence>
<dbReference type="SUPFAM" id="SSF51905">
    <property type="entry name" value="FAD/NAD(P)-binding domain"/>
    <property type="match status" value="1"/>
</dbReference>
<dbReference type="PANTHER" id="PTHR11806">
    <property type="entry name" value="GLUCOSE INHIBITED DIVISION PROTEIN A"/>
    <property type="match status" value="1"/>
</dbReference>
<dbReference type="EMBL" id="AEUU02000001">
    <property type="protein sequence ID" value="EGJ27826.1"/>
    <property type="molecule type" value="Genomic_DNA"/>
</dbReference>
<dbReference type="Pfam" id="PF13932">
    <property type="entry name" value="SAM_GIDA_C"/>
    <property type="match status" value="1"/>
</dbReference>
<dbReference type="InterPro" id="IPR049312">
    <property type="entry name" value="GIDA_C_N"/>
</dbReference>
<dbReference type="Gene3D" id="3.50.50.60">
    <property type="entry name" value="FAD/NAD(P)-binding domain"/>
    <property type="match status" value="2"/>
</dbReference>
<evidence type="ECO:0000256" key="5">
    <source>
        <dbReference type="ARBA" id="ARBA00022630"/>
    </source>
</evidence>
<evidence type="ECO:0000256" key="3">
    <source>
        <dbReference type="ARBA" id="ARBA00020461"/>
    </source>
</evidence>
<evidence type="ECO:0000256" key="11">
    <source>
        <dbReference type="HAMAP-Rule" id="MF_00129"/>
    </source>
</evidence>
<accession>A0ABP2L0P0</accession>
<dbReference type="Proteomes" id="UP000005356">
    <property type="component" value="Unassembled WGS sequence"/>
</dbReference>
<dbReference type="RefSeq" id="WP_003085153.1">
    <property type="nucleotide sequence ID" value="NZ_AEUU02000001.1"/>
</dbReference>
<dbReference type="InterPro" id="IPR020595">
    <property type="entry name" value="MnmG-rel_CS"/>
</dbReference>
<evidence type="ECO:0000256" key="7">
    <source>
        <dbReference type="ARBA" id="ARBA00022827"/>
    </source>
</evidence>
<dbReference type="SMART" id="SM01228">
    <property type="entry name" value="GIDA_assoc_3"/>
    <property type="match status" value="1"/>
</dbReference>
<evidence type="ECO:0000256" key="2">
    <source>
        <dbReference type="ARBA" id="ARBA00007653"/>
    </source>
</evidence>
<evidence type="ECO:0000256" key="10">
    <source>
        <dbReference type="ARBA" id="ARBA00031800"/>
    </source>
</evidence>
<dbReference type="Pfam" id="PF01134">
    <property type="entry name" value="GIDA"/>
    <property type="match status" value="1"/>
</dbReference>
<dbReference type="Pfam" id="PF21680">
    <property type="entry name" value="GIDA_C_1st"/>
    <property type="match status" value="1"/>
</dbReference>
<evidence type="ECO:0000256" key="8">
    <source>
        <dbReference type="ARBA" id="ARBA00023027"/>
    </source>
</evidence>
<sequence length="633" mass="70361">MVHEFTESYDVIVIGAGHAGVEASLAAARMGCKTLLATINLDMLAFMPCNPSIGGSAKGIVVREIDALGGEMGKNIDKTYIQMKMLNTGKGPAVRALRAQADKALYAREMKQTVENQENLTLRQSMIDDILVEDGKVVGVLTATGQKFSARAVVVTTGTALRGEIILGELKYSSGPNNSLASITLADNLKKLGLEIGRFKTGTPPRVKASSIDYSQTEIQPGDHNPNHFSFMSKDEDYLKDQIPCWLTYTNKNSHDIINKNLYRAPMFSGIVKGIGPRYCPSIEDKIVRFADKERHQLFLEPEGRDTEEVYVQGLSTSLPEDVQKDLLHSIKGLENAEMMRTGYAIEYDIVLPHQLRATLETKVISGLFTAGQTNGTSGYEEAAGQGIIAGINAALKVQGKPELILKRSDAYIGVMIDDLVTKGTLEPYRLLTSRAEYRLILRHDNADMRLTELGRQIGLVDDERWSIFETKKKQFEKELRRLSSIKLKPIRETNEKVEALGFKPLTDAMTAKEFMRRPEIDYATAISFIGSADENLDTKVIELLETEIKYEGYINKALDQVAKMKRMEEKKIPKNIDWDAIDSIATEARQKFKKINPETIGQASRISGVNPADISILMVYIEGNGKARRKTQ</sequence>
<evidence type="ECO:0000256" key="1">
    <source>
        <dbReference type="ARBA" id="ARBA00001974"/>
    </source>
</evidence>
<comment type="cofactor">
    <cofactor evidence="1 11">
        <name>FAD</name>
        <dbReference type="ChEBI" id="CHEBI:57692"/>
    </cofactor>
</comment>
<keyword evidence="7 11" id="KW-0274">FAD</keyword>
<keyword evidence="14" id="KW-1185">Reference proteome</keyword>
<dbReference type="Gene3D" id="1.10.150.570">
    <property type="entry name" value="GidA associated domain, C-terminal subdomain"/>
    <property type="match status" value="1"/>
</dbReference>
<dbReference type="NCBIfam" id="TIGR00136">
    <property type="entry name" value="mnmG_gidA"/>
    <property type="match status" value="1"/>
</dbReference>
<dbReference type="InterPro" id="IPR004416">
    <property type="entry name" value="MnmG"/>
</dbReference>
<dbReference type="InterPro" id="IPR026904">
    <property type="entry name" value="MnmG_C"/>
</dbReference>
<dbReference type="PROSITE" id="PS01280">
    <property type="entry name" value="GIDA_1"/>
    <property type="match status" value="1"/>
</dbReference>
<dbReference type="PANTHER" id="PTHR11806:SF0">
    <property type="entry name" value="PROTEIN MTO1 HOMOLOG, MITOCHONDRIAL"/>
    <property type="match status" value="1"/>
</dbReference>
<keyword evidence="4 11" id="KW-0963">Cytoplasm</keyword>
<dbReference type="InterPro" id="IPR002218">
    <property type="entry name" value="MnmG-rel"/>
</dbReference>
<dbReference type="PRINTS" id="PR00411">
    <property type="entry name" value="PNDRDTASEI"/>
</dbReference>
<dbReference type="InterPro" id="IPR040131">
    <property type="entry name" value="MnmG_N"/>
</dbReference>
<evidence type="ECO:0000313" key="13">
    <source>
        <dbReference type="EMBL" id="EGJ27826.1"/>
    </source>
</evidence>
<feature type="binding site" evidence="11">
    <location>
        <position position="373"/>
    </location>
    <ligand>
        <name>FAD</name>
        <dbReference type="ChEBI" id="CHEBI:57692"/>
    </ligand>
</feature>